<feature type="chain" id="PRO_5045584915" evidence="3">
    <location>
        <begin position="16"/>
        <end position="295"/>
    </location>
</feature>
<dbReference type="InterPro" id="IPR050902">
    <property type="entry name" value="ABC_Transporter_SBP"/>
</dbReference>
<evidence type="ECO:0000259" key="4">
    <source>
        <dbReference type="PROSITE" id="PS50983"/>
    </source>
</evidence>
<keyword evidence="6" id="KW-1185">Reference proteome</keyword>
<dbReference type="InterPro" id="IPR002491">
    <property type="entry name" value="ABC_transptr_periplasmic_BD"/>
</dbReference>
<dbReference type="Gene3D" id="3.40.50.1980">
    <property type="entry name" value="Nitrogenase molybdenum iron protein domain"/>
    <property type="match status" value="2"/>
</dbReference>
<evidence type="ECO:0000256" key="2">
    <source>
        <dbReference type="ARBA" id="ARBA00022729"/>
    </source>
</evidence>
<evidence type="ECO:0000256" key="3">
    <source>
        <dbReference type="SAM" id="SignalP"/>
    </source>
</evidence>
<gene>
    <name evidence="5" type="ORF">U7230_14375</name>
</gene>
<dbReference type="InterPro" id="IPR054828">
    <property type="entry name" value="Vit_B12_bind_prot"/>
</dbReference>
<reference evidence="5 6" key="1">
    <citation type="journal article" date="2024" name="Front. Microbiol.">
        <title>Novel thermophilic genera Geochorda gen. nov. and Carboxydochorda gen. nov. from the deep terrestrial subsurface reveal the ecophysiological diversity in the class Limnochordia.</title>
        <authorList>
            <person name="Karnachuk O.V."/>
            <person name="Lukina A.P."/>
            <person name="Avakyan M.R."/>
            <person name="Kadnikov V.V."/>
            <person name="Begmatov S."/>
            <person name="Beletsky A.V."/>
            <person name="Vlasova K.G."/>
            <person name="Novikov A.A."/>
            <person name="Shcherbakova V.A."/>
            <person name="Mardanov A.V."/>
            <person name="Ravin N.V."/>
        </authorList>
    </citation>
    <scope>NUCLEOTIDE SEQUENCE [LARGE SCALE GENOMIC DNA]</scope>
    <source>
        <strain evidence="5 6">L945</strain>
    </source>
</reference>
<proteinExistence type="inferred from homology"/>
<dbReference type="Pfam" id="PF01497">
    <property type="entry name" value="Peripla_BP_2"/>
    <property type="match status" value="1"/>
</dbReference>
<keyword evidence="2 3" id="KW-0732">Signal</keyword>
<sequence>MAVLLLTGVAIPALAATSYPLTAQDALGVTRTLPSEPQRIISLVPSITEDLCAIGACDRLVGVDDYSDYPESVRRLPRLGGVYDPNPERILALEPDLVLLSKYGKLAQTLSQAGVTVFVMETERFEHIFDNIETLGLLLDRQAEARALNERLRAEVSRIAASVAGRPRPTVYYEIDETPYSVGPDSFIGTLLEKAGGRNVVPASLGTFPKISPELVIAADPDVILLGDAPYGVTPQKLASRPGWSRLRALREGRVVALTQAQVDVLNRPGPRVVEALRFLVEALHSTGKRAASGP</sequence>
<dbReference type="NCBIfam" id="NF038402">
    <property type="entry name" value="TroA_like"/>
    <property type="match status" value="1"/>
</dbReference>
<evidence type="ECO:0000256" key="1">
    <source>
        <dbReference type="ARBA" id="ARBA00008814"/>
    </source>
</evidence>
<dbReference type="Proteomes" id="UP001332192">
    <property type="component" value="Chromosome"/>
</dbReference>
<dbReference type="SUPFAM" id="SSF53807">
    <property type="entry name" value="Helical backbone' metal receptor"/>
    <property type="match status" value="1"/>
</dbReference>
<organism evidence="5 6">
    <name type="scientific">Carboxydichorda subterranea</name>
    <dbReference type="NCBI Taxonomy" id="3109565"/>
    <lineage>
        <taxon>Bacteria</taxon>
        <taxon>Bacillati</taxon>
        <taxon>Bacillota</taxon>
        <taxon>Limnochordia</taxon>
        <taxon>Limnochordales</taxon>
        <taxon>Geochordaceae</taxon>
        <taxon>Carboxydichorda</taxon>
    </lineage>
</organism>
<comment type="similarity">
    <text evidence="1">Belongs to the bacterial solute-binding protein 8 family.</text>
</comment>
<dbReference type="RefSeq" id="WP_324716519.1">
    <property type="nucleotide sequence ID" value="NZ_CP141615.1"/>
</dbReference>
<accession>A0ABZ1BWR3</accession>
<dbReference type="PANTHER" id="PTHR30535:SF34">
    <property type="entry name" value="MOLYBDATE-BINDING PROTEIN MOLA"/>
    <property type="match status" value="1"/>
</dbReference>
<evidence type="ECO:0000313" key="6">
    <source>
        <dbReference type="Proteomes" id="UP001332192"/>
    </source>
</evidence>
<dbReference type="CDD" id="cd01143">
    <property type="entry name" value="YvrC"/>
    <property type="match status" value="1"/>
</dbReference>
<evidence type="ECO:0000313" key="5">
    <source>
        <dbReference type="EMBL" id="WRP17247.1"/>
    </source>
</evidence>
<dbReference type="PANTHER" id="PTHR30535">
    <property type="entry name" value="VITAMIN B12-BINDING PROTEIN"/>
    <property type="match status" value="1"/>
</dbReference>
<dbReference type="EMBL" id="CP141615">
    <property type="protein sequence ID" value="WRP17247.1"/>
    <property type="molecule type" value="Genomic_DNA"/>
</dbReference>
<dbReference type="PROSITE" id="PS50983">
    <property type="entry name" value="FE_B12_PBP"/>
    <property type="match status" value="1"/>
</dbReference>
<name>A0ABZ1BWR3_9FIRM</name>
<feature type="domain" description="Fe/B12 periplasmic-binding" evidence="4">
    <location>
        <begin position="39"/>
        <end position="288"/>
    </location>
</feature>
<protein>
    <submittedName>
        <fullName evidence="5">ABC transporter substrate-binding protein</fullName>
    </submittedName>
</protein>
<feature type="signal peptide" evidence="3">
    <location>
        <begin position="1"/>
        <end position="15"/>
    </location>
</feature>